<sequence>MPRLLLYIIAVPLVLIIAAAILVPLLLDEEKILALAASQVKQQTGATLSVTGASSISLLPRLGVSLEQVSLTMPDETQGAIQAAALNIGVQVLPLLRGNVAIDNIALRGVVARIVTEPAEPPVDTTTMSKAELEAFYARRQAKRDKDGAAAGADAALAVPLALEVASLSITDSRLEIGEAGSEPDVITIVALKGKHLNLDGRPMPLQATLVLPGEPPVEIDLDGTVTLSQQTQKLGITELAVTATGVLESAIKLSTSGEVDISRQIADLQLLADIGSARAEGQLRYASHESPQIDATLQLNQFTPALLALAGPDAAASEPAGGVDAGDGEAEDVTLPLNALRAMDTRATLNIDEVLWGAHRVTGLEAKLRVVDGAAILPRVTGTVHGGKLSMKANLNARQPVARLNTQGSLEGVDISAALAAAEVDPILAGTASLTWKLHGQGNTSNRLVNTLRGPIDLQTENAVLQDMGVEKMLCEAVALVNQEALSSEFPEDSAFEALSVNIEMGQGKATLKPLRAKLADMRLLGKGALDINSMDFDVTFTAKLLPGLAKRDPACRVNERIMAIDWPVSCKGNVTGEPGDWCAVDSGDIVEDLAEYELKRKAQKEVEEKFGEEAGEVLKKLLGN</sequence>
<accession>A0A5B0WSL7</accession>
<dbReference type="InterPro" id="IPR007844">
    <property type="entry name" value="AsmA"/>
</dbReference>
<dbReference type="Proteomes" id="UP000323708">
    <property type="component" value="Unassembled WGS sequence"/>
</dbReference>
<protein>
    <submittedName>
        <fullName evidence="3">AsmA family protein</fullName>
    </submittedName>
</protein>
<evidence type="ECO:0000256" key="1">
    <source>
        <dbReference type="SAM" id="Phobius"/>
    </source>
</evidence>
<dbReference type="EMBL" id="VTUX01000007">
    <property type="protein sequence ID" value="KAA1189478.1"/>
    <property type="molecule type" value="Genomic_DNA"/>
</dbReference>
<dbReference type="GO" id="GO:0005886">
    <property type="term" value="C:plasma membrane"/>
    <property type="evidence" value="ECO:0007669"/>
    <property type="project" value="TreeGrafter"/>
</dbReference>
<gene>
    <name evidence="3" type="ORF">F0M18_14045</name>
</gene>
<dbReference type="PANTHER" id="PTHR30441:SF4">
    <property type="entry name" value="PROTEIN ASMA"/>
    <property type="match status" value="1"/>
</dbReference>
<dbReference type="AlphaFoldDB" id="A0A5B0WSL7"/>
<keyword evidence="1" id="KW-0812">Transmembrane</keyword>
<feature type="transmembrane region" description="Helical" evidence="1">
    <location>
        <begin position="6"/>
        <end position="27"/>
    </location>
</feature>
<dbReference type="RefSeq" id="WP_149612089.1">
    <property type="nucleotide sequence ID" value="NZ_VTUX01000007.1"/>
</dbReference>
<keyword evidence="4" id="KW-1185">Reference proteome</keyword>
<keyword evidence="1" id="KW-1133">Transmembrane helix</keyword>
<dbReference type="GO" id="GO:0090313">
    <property type="term" value="P:regulation of protein targeting to membrane"/>
    <property type="evidence" value="ECO:0007669"/>
    <property type="project" value="TreeGrafter"/>
</dbReference>
<evidence type="ECO:0000313" key="3">
    <source>
        <dbReference type="EMBL" id="KAA1189478.1"/>
    </source>
</evidence>
<evidence type="ECO:0000259" key="2">
    <source>
        <dbReference type="Pfam" id="PF05170"/>
    </source>
</evidence>
<dbReference type="PANTHER" id="PTHR30441">
    <property type="entry name" value="DUF748 DOMAIN-CONTAINING PROTEIN"/>
    <property type="match status" value="1"/>
</dbReference>
<dbReference type="Pfam" id="PF05170">
    <property type="entry name" value="AsmA"/>
    <property type="match status" value="2"/>
</dbReference>
<feature type="domain" description="AsmA" evidence="2">
    <location>
        <begin position="6"/>
        <end position="114"/>
    </location>
</feature>
<organism evidence="3 4">
    <name type="scientific">Pseudohalioglobus sediminis</name>
    <dbReference type="NCBI Taxonomy" id="2606449"/>
    <lineage>
        <taxon>Bacteria</taxon>
        <taxon>Pseudomonadati</taxon>
        <taxon>Pseudomonadota</taxon>
        <taxon>Gammaproteobacteria</taxon>
        <taxon>Cellvibrionales</taxon>
        <taxon>Halieaceae</taxon>
        <taxon>Pseudohalioglobus</taxon>
    </lineage>
</organism>
<dbReference type="InterPro" id="IPR052894">
    <property type="entry name" value="AsmA-related"/>
</dbReference>
<keyword evidence="1" id="KW-0472">Membrane</keyword>
<name>A0A5B0WSL7_9GAMM</name>
<feature type="domain" description="AsmA" evidence="2">
    <location>
        <begin position="196"/>
        <end position="515"/>
    </location>
</feature>
<proteinExistence type="predicted"/>
<reference evidence="3 4" key="1">
    <citation type="submission" date="2019-09" db="EMBL/GenBank/DDBJ databases">
        <authorList>
            <person name="Chen X.-Y."/>
        </authorList>
    </citation>
    <scope>NUCLEOTIDE SEQUENCE [LARGE SCALE GENOMIC DNA]</scope>
    <source>
        <strain evidence="3 4">NY5</strain>
    </source>
</reference>
<comment type="caution">
    <text evidence="3">The sequence shown here is derived from an EMBL/GenBank/DDBJ whole genome shotgun (WGS) entry which is preliminary data.</text>
</comment>
<evidence type="ECO:0000313" key="4">
    <source>
        <dbReference type="Proteomes" id="UP000323708"/>
    </source>
</evidence>